<keyword evidence="5" id="KW-1185">Reference proteome</keyword>
<dbReference type="EMBL" id="DF843201">
    <property type="protein sequence ID" value="GAT47191.1"/>
    <property type="molecule type" value="Genomic_DNA"/>
</dbReference>
<dbReference type="Proteomes" id="UP000815677">
    <property type="component" value="Unassembled WGS sequence"/>
</dbReference>
<name>A0ABQ0L7W2_MYCCL</name>
<protein>
    <submittedName>
        <fullName evidence="4">Uncharacterized protein</fullName>
    </submittedName>
</protein>
<evidence type="ECO:0000313" key="4">
    <source>
        <dbReference type="EMBL" id="GAT47191.1"/>
    </source>
</evidence>
<gene>
    <name evidence="4" type="ORF">MCHLO_04663</name>
</gene>
<evidence type="ECO:0000313" key="5">
    <source>
        <dbReference type="Proteomes" id="UP000815677"/>
    </source>
</evidence>
<reference evidence="4" key="1">
    <citation type="submission" date="2014-09" db="EMBL/GenBank/DDBJ databases">
        <title>Genome sequence of the luminous mushroom Mycena chlorophos for searching fungal bioluminescence genes.</title>
        <authorList>
            <person name="Tanaka Y."/>
            <person name="Kasuga D."/>
            <person name="Oba Y."/>
            <person name="Hase S."/>
            <person name="Sato K."/>
            <person name="Oba Y."/>
            <person name="Sakakibara Y."/>
        </authorList>
    </citation>
    <scope>NUCLEOTIDE SEQUENCE</scope>
</reference>
<feature type="region of interest" description="Disordered" evidence="1">
    <location>
        <begin position="233"/>
        <end position="268"/>
    </location>
</feature>
<feature type="chain" id="PRO_5047478060" evidence="3">
    <location>
        <begin position="20"/>
        <end position="442"/>
    </location>
</feature>
<feature type="region of interest" description="Disordered" evidence="1">
    <location>
        <begin position="305"/>
        <end position="324"/>
    </location>
</feature>
<keyword evidence="2" id="KW-1133">Transmembrane helix</keyword>
<proteinExistence type="predicted"/>
<feature type="compositionally biased region" description="Polar residues" evidence="1">
    <location>
        <begin position="194"/>
        <end position="213"/>
    </location>
</feature>
<feature type="transmembrane region" description="Helical" evidence="2">
    <location>
        <begin position="54"/>
        <end position="76"/>
    </location>
</feature>
<sequence>MLRSLLPLVLFRLCGVALGLSSPDLDSIGMRRAAQSAPLHVLTRRAGGGISQTILIAIIVGSVGGVALLLTIILLIRLGMRRGSEEHDEASPRQADFSNSSSYAYGQASINSPNTPAQFRSPVDDRYVSAASTPQSMGGGYYGVPMPPEPDPESPFNGYSPPGRNKSVRRITADQSLWFPEKAPDGEGFDESPRSTQNFSLPRQTKTSFSSILPASRTLERKASLQQLLEASGLGTDPEAPPLPVPQNDLVRTRSTPSPALGPTPITPEMSAALANRAARLRAASPPTLSRKRSEPELLPLAQSAVAGGSPPKHLAAHHVPPPLHLPEQEQHAQVVERTNTVKVIPRPRESSLSPEQRSTRAAIAPVRRHQVSASEDTAGALGRPTSRFSVSPVGRSFPSLAMNILGGRDDERQQQESAAHGVGSGARKSRHTRKFGSDVLP</sequence>
<keyword evidence="2" id="KW-0812">Transmembrane</keyword>
<feature type="signal peptide" evidence="3">
    <location>
        <begin position="1"/>
        <end position="19"/>
    </location>
</feature>
<evidence type="ECO:0000256" key="1">
    <source>
        <dbReference type="SAM" id="MobiDB-lite"/>
    </source>
</evidence>
<keyword evidence="2" id="KW-0472">Membrane</keyword>
<accession>A0ABQ0L7W2</accession>
<organism evidence="4 5">
    <name type="scientific">Mycena chlorophos</name>
    <name type="common">Agaric fungus</name>
    <name type="synonym">Agaricus chlorophos</name>
    <dbReference type="NCBI Taxonomy" id="658473"/>
    <lineage>
        <taxon>Eukaryota</taxon>
        <taxon>Fungi</taxon>
        <taxon>Dikarya</taxon>
        <taxon>Basidiomycota</taxon>
        <taxon>Agaricomycotina</taxon>
        <taxon>Agaricomycetes</taxon>
        <taxon>Agaricomycetidae</taxon>
        <taxon>Agaricales</taxon>
        <taxon>Marasmiineae</taxon>
        <taxon>Mycenaceae</taxon>
        <taxon>Mycena</taxon>
    </lineage>
</organism>
<feature type="region of interest" description="Disordered" evidence="1">
    <location>
        <begin position="130"/>
        <end position="214"/>
    </location>
</feature>
<evidence type="ECO:0000256" key="3">
    <source>
        <dbReference type="SAM" id="SignalP"/>
    </source>
</evidence>
<evidence type="ECO:0000256" key="2">
    <source>
        <dbReference type="SAM" id="Phobius"/>
    </source>
</evidence>
<feature type="region of interest" description="Disordered" evidence="1">
    <location>
        <begin position="340"/>
        <end position="442"/>
    </location>
</feature>
<keyword evidence="3" id="KW-0732">Signal</keyword>